<keyword evidence="3" id="KW-1185">Reference proteome</keyword>
<evidence type="ECO:0000313" key="3">
    <source>
        <dbReference type="Proteomes" id="UP000799750"/>
    </source>
</evidence>
<feature type="compositionally biased region" description="Basic and acidic residues" evidence="1">
    <location>
        <begin position="163"/>
        <end position="176"/>
    </location>
</feature>
<proteinExistence type="predicted"/>
<gene>
    <name evidence="2" type="ORF">BU16DRAFT_532095</name>
</gene>
<dbReference type="EMBL" id="MU004202">
    <property type="protein sequence ID" value="KAF2488583.1"/>
    <property type="molecule type" value="Genomic_DNA"/>
</dbReference>
<accession>A0A6A6QAD5</accession>
<organism evidence="2 3">
    <name type="scientific">Lophium mytilinum</name>
    <dbReference type="NCBI Taxonomy" id="390894"/>
    <lineage>
        <taxon>Eukaryota</taxon>
        <taxon>Fungi</taxon>
        <taxon>Dikarya</taxon>
        <taxon>Ascomycota</taxon>
        <taxon>Pezizomycotina</taxon>
        <taxon>Dothideomycetes</taxon>
        <taxon>Pleosporomycetidae</taxon>
        <taxon>Mytilinidiales</taxon>
        <taxon>Mytilinidiaceae</taxon>
        <taxon>Lophium</taxon>
    </lineage>
</organism>
<name>A0A6A6QAD5_9PEZI</name>
<evidence type="ECO:0000256" key="1">
    <source>
        <dbReference type="SAM" id="MobiDB-lite"/>
    </source>
</evidence>
<feature type="region of interest" description="Disordered" evidence="1">
    <location>
        <begin position="163"/>
        <end position="182"/>
    </location>
</feature>
<evidence type="ECO:0000313" key="2">
    <source>
        <dbReference type="EMBL" id="KAF2488583.1"/>
    </source>
</evidence>
<protein>
    <submittedName>
        <fullName evidence="2">Uncharacterized protein</fullName>
    </submittedName>
</protein>
<dbReference type="Proteomes" id="UP000799750">
    <property type="component" value="Unassembled WGS sequence"/>
</dbReference>
<reference evidence="2" key="1">
    <citation type="journal article" date="2020" name="Stud. Mycol.">
        <title>101 Dothideomycetes genomes: a test case for predicting lifestyles and emergence of pathogens.</title>
        <authorList>
            <person name="Haridas S."/>
            <person name="Albert R."/>
            <person name="Binder M."/>
            <person name="Bloem J."/>
            <person name="Labutti K."/>
            <person name="Salamov A."/>
            <person name="Andreopoulos B."/>
            <person name="Baker S."/>
            <person name="Barry K."/>
            <person name="Bills G."/>
            <person name="Bluhm B."/>
            <person name="Cannon C."/>
            <person name="Castanera R."/>
            <person name="Culley D."/>
            <person name="Daum C."/>
            <person name="Ezra D."/>
            <person name="Gonzalez J."/>
            <person name="Henrissat B."/>
            <person name="Kuo A."/>
            <person name="Liang C."/>
            <person name="Lipzen A."/>
            <person name="Lutzoni F."/>
            <person name="Magnuson J."/>
            <person name="Mondo S."/>
            <person name="Nolan M."/>
            <person name="Ohm R."/>
            <person name="Pangilinan J."/>
            <person name="Park H.-J."/>
            <person name="Ramirez L."/>
            <person name="Alfaro M."/>
            <person name="Sun H."/>
            <person name="Tritt A."/>
            <person name="Yoshinaga Y."/>
            <person name="Zwiers L.-H."/>
            <person name="Turgeon B."/>
            <person name="Goodwin S."/>
            <person name="Spatafora J."/>
            <person name="Crous P."/>
            <person name="Grigoriev I."/>
        </authorList>
    </citation>
    <scope>NUCLEOTIDE SEQUENCE</scope>
    <source>
        <strain evidence="2">CBS 269.34</strain>
    </source>
</reference>
<dbReference type="AlphaFoldDB" id="A0A6A6QAD5"/>
<dbReference type="OrthoDB" id="10581308at2759"/>
<sequence length="182" mass="21823">MNCFLQRFEDDLIPGEDSLVYFIQMKLPLATPDMIDPLWRFMIHMVLYFMGKLSYDTWEKLTEHDNPFAHTLYDSFREHSKGVFFEGPVPVFPPPDPNLIWITRDAESARQCIQSHWCHWHVKEPDGPCHNIADGFEREDTCKKETMAQRETWKLMREVMREEWQKEERREEEKTGSRRAAI</sequence>